<keyword evidence="4" id="KW-1185">Reference proteome</keyword>
<evidence type="ECO:0000313" key="4">
    <source>
        <dbReference type="Proteomes" id="UP000607559"/>
    </source>
</evidence>
<dbReference type="Gene3D" id="2.40.160.180">
    <property type="entry name" value="Carbohydrate-selective porin OprB"/>
    <property type="match status" value="1"/>
</dbReference>
<dbReference type="InterPro" id="IPR038673">
    <property type="entry name" value="OprB_sf"/>
</dbReference>
<organism evidence="3 4">
    <name type="scientific">Puia dinghuensis</name>
    <dbReference type="NCBI Taxonomy" id="1792502"/>
    <lineage>
        <taxon>Bacteria</taxon>
        <taxon>Pseudomonadati</taxon>
        <taxon>Bacteroidota</taxon>
        <taxon>Chitinophagia</taxon>
        <taxon>Chitinophagales</taxon>
        <taxon>Chitinophagaceae</taxon>
        <taxon>Puia</taxon>
    </lineage>
</organism>
<evidence type="ECO:0000256" key="1">
    <source>
        <dbReference type="ARBA" id="ARBA00008769"/>
    </source>
</evidence>
<comment type="similarity">
    <text evidence="1 2">Belongs to the OprB family.</text>
</comment>
<evidence type="ECO:0000256" key="2">
    <source>
        <dbReference type="RuleBase" id="RU363072"/>
    </source>
</evidence>
<dbReference type="InterPro" id="IPR007049">
    <property type="entry name" value="Carb-sel_porin_OprB"/>
</dbReference>
<evidence type="ECO:0000313" key="3">
    <source>
        <dbReference type="EMBL" id="GGB20951.1"/>
    </source>
</evidence>
<dbReference type="Proteomes" id="UP000607559">
    <property type="component" value="Unassembled WGS sequence"/>
</dbReference>
<dbReference type="EMBL" id="BMJC01000006">
    <property type="protein sequence ID" value="GGB20951.1"/>
    <property type="molecule type" value="Genomic_DNA"/>
</dbReference>
<dbReference type="AlphaFoldDB" id="A0A8J2XVT4"/>
<dbReference type="GO" id="GO:0015288">
    <property type="term" value="F:porin activity"/>
    <property type="evidence" value="ECO:0007669"/>
    <property type="project" value="InterPro"/>
</dbReference>
<evidence type="ECO:0008006" key="5">
    <source>
        <dbReference type="Google" id="ProtNLM"/>
    </source>
</evidence>
<dbReference type="GO" id="GO:0016020">
    <property type="term" value="C:membrane"/>
    <property type="evidence" value="ECO:0007669"/>
    <property type="project" value="InterPro"/>
</dbReference>
<gene>
    <name evidence="3" type="ORF">GCM10011511_50900</name>
</gene>
<reference evidence="3" key="2">
    <citation type="submission" date="2020-09" db="EMBL/GenBank/DDBJ databases">
        <authorList>
            <person name="Sun Q."/>
            <person name="Zhou Y."/>
        </authorList>
    </citation>
    <scope>NUCLEOTIDE SEQUENCE</scope>
    <source>
        <strain evidence="3">CGMCC 1.15448</strain>
    </source>
</reference>
<dbReference type="Pfam" id="PF04966">
    <property type="entry name" value="OprB"/>
    <property type="match status" value="1"/>
</dbReference>
<dbReference type="GO" id="GO:0008643">
    <property type="term" value="P:carbohydrate transport"/>
    <property type="evidence" value="ECO:0007669"/>
    <property type="project" value="InterPro"/>
</dbReference>
<sequence length="432" mass="47500">MIFAQSPDSSNQSNWSYHFQLTVVNQSHSGFKAAYSGMNSLADTVETGATSITTTLFFGRRLWRGGALYFNPELSGGQGLSYSVGVAGALNGETYRIGYPAPVIAVARGYFQQWFPLGHPSYEQADDEINQLDGNLPTRRLVITAGKFSMSDFFDGNSYSHDPRTQFLNWGIMSNGAWDYPANTKGYTAGLVVELIQPKWEARVSSVEVPVIANHSDMEYRFGKAHSETAEVTRKFMARNHQGSISLLVSYTASRAPSYQQGLAALKTGDSALLLVIQGNARGNAFGGNKTGVCLNMEQELTRDLGFFARLGWNDGKHVTWAFTEIDQTVSAGLSLKGTTWKRDFDVFGIAGLLNAISADHRAYLKAGGYGFIIGDGNLNYGHEAILETYYSARLTKSFWASFDYQFVHNPGYNKDRGGPVHVFAVRGHIEL</sequence>
<comment type="caution">
    <text evidence="3">The sequence shown here is derived from an EMBL/GenBank/DDBJ whole genome shotgun (WGS) entry which is preliminary data.</text>
</comment>
<proteinExistence type="inferred from homology"/>
<name>A0A8J2XVT4_9BACT</name>
<protein>
    <recommendedName>
        <fullName evidence="5">Carbohydrate porin</fullName>
    </recommendedName>
</protein>
<accession>A0A8J2XVT4</accession>
<reference evidence="3" key="1">
    <citation type="journal article" date="2014" name="Int. J. Syst. Evol. Microbiol.">
        <title>Complete genome sequence of Corynebacterium casei LMG S-19264T (=DSM 44701T), isolated from a smear-ripened cheese.</title>
        <authorList>
            <consortium name="US DOE Joint Genome Institute (JGI-PGF)"/>
            <person name="Walter F."/>
            <person name="Albersmeier A."/>
            <person name="Kalinowski J."/>
            <person name="Ruckert C."/>
        </authorList>
    </citation>
    <scope>NUCLEOTIDE SEQUENCE</scope>
    <source>
        <strain evidence="3">CGMCC 1.15448</strain>
    </source>
</reference>